<accession>A0A7U0J5M6</accession>
<organism evidence="1 2">
    <name type="scientific">Klebsiella phage vB_KpM_FBKp24</name>
    <dbReference type="NCBI Taxonomy" id="2801834"/>
    <lineage>
        <taxon>Viruses</taxon>
        <taxon>Duplodnaviria</taxon>
        <taxon>Heunggongvirae</taxon>
        <taxon>Uroviricota</taxon>
        <taxon>Caudoviricetes</taxon>
        <taxon>Chimalliviridae</taxon>
        <taxon>Maaswegvirus</taxon>
        <taxon>Maaswegvirus Kp24</taxon>
    </lineage>
</organism>
<evidence type="ECO:0000313" key="2">
    <source>
        <dbReference type="Proteomes" id="UP000596381"/>
    </source>
</evidence>
<reference evidence="1 2" key="1">
    <citation type="submission" date="2020-12" db="EMBL/GenBank/DDBJ databases">
        <title>Genomic characterization of four novel bacteriophages infecting Klebsiella pneumoniae.</title>
        <authorList>
            <person name="Estrada Bonilla B."/>
            <person name="Costa A.R."/>
            <person name="van Rossum T."/>
            <person name="Hagedoorn S."/>
            <person name="Wallinga H."/>
            <person name="Xiao M."/>
            <person name="Song W."/>
            <person name="Haas P.-J."/>
            <person name="Nobrega F.L."/>
            <person name="Brouns S.J.J."/>
        </authorList>
    </citation>
    <scope>NUCLEOTIDE SEQUENCE [LARGE SCALE GENOMIC DNA]</scope>
</reference>
<dbReference type="Proteomes" id="UP000596381">
    <property type="component" value="Segment"/>
</dbReference>
<dbReference type="EMBL" id="MW394391">
    <property type="protein sequence ID" value="QQV92324.1"/>
    <property type="molecule type" value="Genomic_DNA"/>
</dbReference>
<protein>
    <submittedName>
        <fullName evidence="1">Uncharacterized protein</fullName>
    </submittedName>
</protein>
<gene>
    <name evidence="1" type="ORF">vBKpMFBKp24_089</name>
</gene>
<proteinExistence type="predicted"/>
<sequence length="83" mass="9573">MPFFFKAGEETEKILDLIFSSDGMEYLDPSFKDDLGAMFYIDIQLLASRLSFKTRELSSLIEHPNQLKNVKLIGRTLYVTVVH</sequence>
<evidence type="ECO:0000313" key="1">
    <source>
        <dbReference type="EMBL" id="QQV92324.1"/>
    </source>
</evidence>
<keyword evidence="2" id="KW-1185">Reference proteome</keyword>
<name>A0A7U0J5M6_9CAUD</name>